<sequence>MKIEIKLFEPRGITKNGDDLSFVLDPHNFKVAFNEYKEQFVLIEGKRFTVNLNDYQIAGRNDKLMLCNSTLHAVEISLARLIDCSNIVDHLVKFLMEYNSCVPAKEISELVQEMELMNINRLIDGSLLLKDKKKFYELIEYKNNLLGKQEV</sequence>
<evidence type="ECO:0000313" key="1">
    <source>
        <dbReference type="EMBL" id="AEO93880.1"/>
    </source>
</evidence>
<organism evidence="1 2">
    <name type="scientific">Bacillus phage G</name>
    <dbReference type="NCBI Taxonomy" id="2884420"/>
    <lineage>
        <taxon>Viruses</taxon>
        <taxon>Duplodnaviria</taxon>
        <taxon>Heunggongvirae</taxon>
        <taxon>Uroviricota</taxon>
        <taxon>Caudoviricetes</taxon>
        <taxon>Donellivirus</taxon>
        <taxon>Donellivirus gee</taxon>
    </lineage>
</organism>
<name>G3MB16_9CAUD</name>
<dbReference type="Proteomes" id="UP000009273">
    <property type="component" value="Segment"/>
</dbReference>
<dbReference type="RefSeq" id="YP_009015928.1">
    <property type="nucleotide sequence ID" value="NC_023719.1"/>
</dbReference>
<reference evidence="1 2" key="1">
    <citation type="submission" date="2011-09" db="EMBL/GenBank/DDBJ databases">
        <authorList>
            <person name="Pope W.H."/>
            <person name="Pedulla M.L."/>
            <person name="Ford M.E."/>
            <person name="Peebles C.L."/>
            <person name="Hatfull G.H."/>
            <person name="Hendrix R.W."/>
        </authorList>
    </citation>
    <scope>NUCLEOTIDE SEQUENCE [LARGE SCALE GENOMIC DNA]</scope>
    <source>
        <strain evidence="1">G</strain>
    </source>
</reference>
<keyword evidence="2" id="KW-1185">Reference proteome</keyword>
<gene>
    <name evidence="1" type="primary">636</name>
    <name evidence="1" type="ORF">G_636</name>
</gene>
<accession>G3MB16</accession>
<proteinExistence type="predicted"/>
<dbReference type="GeneID" id="18563845"/>
<dbReference type="KEGG" id="vg:18563845"/>
<dbReference type="EMBL" id="JN638751">
    <property type="protein sequence ID" value="AEO93880.1"/>
    <property type="molecule type" value="Genomic_DNA"/>
</dbReference>
<protein>
    <submittedName>
        <fullName evidence="1">Gp636</fullName>
    </submittedName>
</protein>
<evidence type="ECO:0000313" key="2">
    <source>
        <dbReference type="Proteomes" id="UP000009273"/>
    </source>
</evidence>